<keyword evidence="8" id="KW-0863">Zinc-finger</keyword>
<keyword evidence="10" id="KW-0862">Zinc</keyword>
<keyword evidence="4" id="KW-0158">Chromosome</keyword>
<dbReference type="SUPFAM" id="SSF57667">
    <property type="entry name" value="beta-beta-alpha zinc fingers"/>
    <property type="match status" value="1"/>
</dbReference>
<accession>A0A8S9YMZ2</accession>
<keyword evidence="7" id="KW-0479">Metal-binding</keyword>
<evidence type="ECO:0000256" key="9">
    <source>
        <dbReference type="ARBA" id="ARBA00022776"/>
    </source>
</evidence>
<feature type="region of interest" description="Disordered" evidence="16">
    <location>
        <begin position="224"/>
        <end position="250"/>
    </location>
</feature>
<evidence type="ECO:0000259" key="18">
    <source>
        <dbReference type="Pfam" id="PF23406"/>
    </source>
</evidence>
<dbReference type="EMBL" id="JTDE01003413">
    <property type="protein sequence ID" value="KAF7256082.1"/>
    <property type="molecule type" value="Genomic_DNA"/>
</dbReference>
<evidence type="ECO:0000256" key="12">
    <source>
        <dbReference type="ARBA" id="ARBA00023242"/>
    </source>
</evidence>
<gene>
    <name evidence="19" type="ORF">EG68_06609</name>
</gene>
<evidence type="ECO:0000256" key="1">
    <source>
        <dbReference type="ARBA" id="ARBA00004286"/>
    </source>
</evidence>
<keyword evidence="20" id="KW-1185">Reference proteome</keyword>
<evidence type="ECO:0000313" key="20">
    <source>
        <dbReference type="Proteomes" id="UP000822476"/>
    </source>
</evidence>
<dbReference type="GO" id="GO:0005681">
    <property type="term" value="C:spliceosomal complex"/>
    <property type="evidence" value="ECO:0007669"/>
    <property type="project" value="InterPro"/>
</dbReference>
<dbReference type="GO" id="GO:0008270">
    <property type="term" value="F:zinc ion binding"/>
    <property type="evidence" value="ECO:0007669"/>
    <property type="project" value="UniProtKB-KW"/>
</dbReference>
<reference evidence="19" key="1">
    <citation type="submission" date="2019-07" db="EMBL/GenBank/DDBJ databases">
        <title>Annotation for the trematode Paragonimus miyazaki's.</title>
        <authorList>
            <person name="Choi Y.-J."/>
        </authorList>
    </citation>
    <scope>NUCLEOTIDE SEQUENCE</scope>
    <source>
        <strain evidence="19">Japan</strain>
    </source>
</reference>
<keyword evidence="5" id="KW-0217">Developmental protein</keyword>
<evidence type="ECO:0000259" key="17">
    <source>
        <dbReference type="Pfam" id="PF12171"/>
    </source>
</evidence>
<evidence type="ECO:0000256" key="10">
    <source>
        <dbReference type="ARBA" id="ARBA00022833"/>
    </source>
</evidence>
<dbReference type="AlphaFoldDB" id="A0A8S9YMZ2"/>
<feature type="region of interest" description="Disordered" evidence="16">
    <location>
        <begin position="107"/>
        <end position="127"/>
    </location>
</feature>
<evidence type="ECO:0000256" key="2">
    <source>
        <dbReference type="ARBA" id="ARBA00004324"/>
    </source>
</evidence>
<dbReference type="Pfam" id="PF23406">
    <property type="entry name" value="ZNF380_CC"/>
    <property type="match status" value="1"/>
</dbReference>
<evidence type="ECO:0000256" key="6">
    <source>
        <dbReference type="ARBA" id="ARBA00022618"/>
    </source>
</evidence>
<keyword evidence="13" id="KW-0131">Cell cycle</keyword>
<organism evidence="19 20">
    <name type="scientific">Paragonimus skrjabini miyazakii</name>
    <dbReference type="NCBI Taxonomy" id="59628"/>
    <lineage>
        <taxon>Eukaryota</taxon>
        <taxon>Metazoa</taxon>
        <taxon>Spiralia</taxon>
        <taxon>Lophotrochozoa</taxon>
        <taxon>Platyhelminthes</taxon>
        <taxon>Trematoda</taxon>
        <taxon>Digenea</taxon>
        <taxon>Plagiorchiida</taxon>
        <taxon>Troglotremata</taxon>
        <taxon>Troglotrematidae</taxon>
        <taxon>Paragonimus</taxon>
    </lineage>
</organism>
<keyword evidence="12" id="KW-0539">Nucleus</keyword>
<dbReference type="GO" id="GO:0033314">
    <property type="term" value="P:mitotic DNA replication checkpoint signaling"/>
    <property type="evidence" value="ECO:0007669"/>
    <property type="project" value="TreeGrafter"/>
</dbReference>
<protein>
    <recommendedName>
        <fullName evidence="3">Zinc finger protein 830</fullName>
    </recommendedName>
    <alternativeName>
        <fullName evidence="14">Coiled-coil domain-containing protein 16</fullName>
    </alternativeName>
</protein>
<dbReference type="GO" id="GO:0044773">
    <property type="term" value="P:mitotic DNA damage checkpoint signaling"/>
    <property type="evidence" value="ECO:0007669"/>
    <property type="project" value="TreeGrafter"/>
</dbReference>
<keyword evidence="11 15" id="KW-0175">Coiled coil</keyword>
<dbReference type="Pfam" id="PF12171">
    <property type="entry name" value="zf-C2H2_jaz"/>
    <property type="match status" value="1"/>
</dbReference>
<dbReference type="GO" id="GO:0003676">
    <property type="term" value="F:nucleic acid binding"/>
    <property type="evidence" value="ECO:0007669"/>
    <property type="project" value="InterPro"/>
</dbReference>
<proteinExistence type="predicted"/>
<name>A0A8S9YMZ2_9TREM</name>
<evidence type="ECO:0000256" key="8">
    <source>
        <dbReference type="ARBA" id="ARBA00022771"/>
    </source>
</evidence>
<dbReference type="OrthoDB" id="77607at2759"/>
<evidence type="ECO:0000256" key="4">
    <source>
        <dbReference type="ARBA" id="ARBA00022454"/>
    </source>
</evidence>
<dbReference type="PANTHER" id="PTHR13278">
    <property type="entry name" value="ZINC FINGER PROTEIN 830"/>
    <property type="match status" value="1"/>
</dbReference>
<keyword evidence="9" id="KW-0498">Mitosis</keyword>
<feature type="domain" description="Zinc finger double-stranded RNA binding" evidence="17">
    <location>
        <begin position="40"/>
        <end position="64"/>
    </location>
</feature>
<dbReference type="InterPro" id="IPR036236">
    <property type="entry name" value="Znf_C2H2_sf"/>
</dbReference>
<dbReference type="InterPro" id="IPR022755">
    <property type="entry name" value="Znf_C2H2_jaz"/>
</dbReference>
<feature type="coiled-coil region" evidence="15">
    <location>
        <begin position="153"/>
        <end position="224"/>
    </location>
</feature>
<dbReference type="PANTHER" id="PTHR13278:SF0">
    <property type="entry name" value="ZINC FINGER PROTEIN 830"/>
    <property type="match status" value="1"/>
</dbReference>
<comment type="caution">
    <text evidence="19">The sequence shown here is derived from an EMBL/GenBank/DDBJ whole genome shotgun (WGS) entry which is preliminary data.</text>
</comment>
<evidence type="ECO:0000313" key="19">
    <source>
        <dbReference type="EMBL" id="KAF7256082.1"/>
    </source>
</evidence>
<feature type="compositionally biased region" description="Basic and acidic residues" evidence="16">
    <location>
        <begin position="224"/>
        <end position="237"/>
    </location>
</feature>
<sequence length="262" mass="30048">MKTADFLPKSDVRQLIKASKNQTRKIDHPHARYNQLGRISCIVCGIQIKSELAWNAHVISKTHKQNEARDLSAAPKRLLKNPVQSSAPDAKLPRLGDQIISSSVVEDSQRIDPVATGEKNPAEKTREVADSKLPEGFFDDAYKDAKARNVPYKDKLTEEVELFQKEMNALEKQSEDIMEKETEAMVTGRELDELDTQIQKWEKIQLLQEEKDILELRLKEKLVRSTERPDSEVKVKQEPTTFESDDDSEDDELYDFRAKKVI</sequence>
<evidence type="ECO:0000256" key="3">
    <source>
        <dbReference type="ARBA" id="ARBA00017358"/>
    </source>
</evidence>
<evidence type="ECO:0000256" key="16">
    <source>
        <dbReference type="SAM" id="MobiDB-lite"/>
    </source>
</evidence>
<evidence type="ECO:0000256" key="5">
    <source>
        <dbReference type="ARBA" id="ARBA00022473"/>
    </source>
</evidence>
<dbReference type="Proteomes" id="UP000822476">
    <property type="component" value="Unassembled WGS sequence"/>
</dbReference>
<dbReference type="InterPro" id="IPR059039">
    <property type="entry name" value="ZNF380_CC"/>
</dbReference>
<evidence type="ECO:0000256" key="11">
    <source>
        <dbReference type="ARBA" id="ARBA00023054"/>
    </source>
</evidence>
<dbReference type="GO" id="GO:0033260">
    <property type="term" value="P:nuclear DNA replication"/>
    <property type="evidence" value="ECO:0007669"/>
    <property type="project" value="TreeGrafter"/>
</dbReference>
<keyword evidence="6" id="KW-0132">Cell division</keyword>
<dbReference type="InterPro" id="IPR040050">
    <property type="entry name" value="ZNF830-like"/>
</dbReference>
<evidence type="ECO:0000256" key="14">
    <source>
        <dbReference type="ARBA" id="ARBA00030672"/>
    </source>
</evidence>
<comment type="subcellular location">
    <subcellularLocation>
        <location evidence="1">Chromosome</location>
    </subcellularLocation>
    <subcellularLocation>
        <location evidence="2">Nucleus speckle</location>
    </subcellularLocation>
</comment>
<feature type="domain" description="ZNF380 coiled-coil" evidence="18">
    <location>
        <begin position="133"/>
        <end position="212"/>
    </location>
</feature>
<evidence type="ECO:0000256" key="13">
    <source>
        <dbReference type="ARBA" id="ARBA00023306"/>
    </source>
</evidence>
<evidence type="ECO:0000256" key="15">
    <source>
        <dbReference type="SAM" id="Coils"/>
    </source>
</evidence>
<evidence type="ECO:0000256" key="7">
    <source>
        <dbReference type="ARBA" id="ARBA00022723"/>
    </source>
</evidence>